<evidence type="ECO:0000256" key="1">
    <source>
        <dbReference type="SAM" id="MobiDB-lite"/>
    </source>
</evidence>
<evidence type="ECO:0000313" key="4">
    <source>
        <dbReference type="EMBL" id="VUC36268.1"/>
    </source>
</evidence>
<evidence type="ECO:0000259" key="3">
    <source>
        <dbReference type="Pfam" id="PF23584"/>
    </source>
</evidence>
<feature type="domain" description="DUF7136" evidence="3">
    <location>
        <begin position="52"/>
        <end position="253"/>
    </location>
</feature>
<organism evidence="4 5">
    <name type="scientific">Bionectria ochroleuca</name>
    <name type="common">Gliocladium roseum</name>
    <dbReference type="NCBI Taxonomy" id="29856"/>
    <lineage>
        <taxon>Eukaryota</taxon>
        <taxon>Fungi</taxon>
        <taxon>Dikarya</taxon>
        <taxon>Ascomycota</taxon>
        <taxon>Pezizomycotina</taxon>
        <taxon>Sordariomycetes</taxon>
        <taxon>Hypocreomycetidae</taxon>
        <taxon>Hypocreales</taxon>
        <taxon>Bionectriaceae</taxon>
        <taxon>Clonostachys</taxon>
    </lineage>
</organism>
<evidence type="ECO:0000313" key="5">
    <source>
        <dbReference type="Proteomes" id="UP000766486"/>
    </source>
</evidence>
<reference evidence="4 5" key="1">
    <citation type="submission" date="2019-06" db="EMBL/GenBank/DDBJ databases">
        <authorList>
            <person name="Broberg M."/>
        </authorList>
    </citation>
    <scope>NUCLEOTIDE SEQUENCE [LARGE SCALE GENOMIC DNA]</scope>
</reference>
<feature type="compositionally biased region" description="Low complexity" evidence="1">
    <location>
        <begin position="241"/>
        <end position="257"/>
    </location>
</feature>
<gene>
    <name evidence="4" type="ORF">CLO192961_LOCUS441179</name>
</gene>
<comment type="caution">
    <text evidence="4">The sequence shown here is derived from an EMBL/GenBank/DDBJ whole genome shotgun (WGS) entry which is preliminary data.</text>
</comment>
<name>A0ABY6UY69_BIOOC</name>
<dbReference type="InterPro" id="IPR055560">
    <property type="entry name" value="DUF7136"/>
</dbReference>
<evidence type="ECO:0000256" key="2">
    <source>
        <dbReference type="SAM" id="SignalP"/>
    </source>
</evidence>
<proteinExistence type="predicted"/>
<keyword evidence="5" id="KW-1185">Reference proteome</keyword>
<dbReference type="EMBL" id="CABFNS010000928">
    <property type="protein sequence ID" value="VUC36268.1"/>
    <property type="molecule type" value="Genomic_DNA"/>
</dbReference>
<dbReference type="Pfam" id="PF23584">
    <property type="entry name" value="DUF7136"/>
    <property type="match status" value="1"/>
</dbReference>
<accession>A0ABY6UY69</accession>
<feature type="chain" id="PRO_5046329817" description="DUF7136 domain-containing protein" evidence="2">
    <location>
        <begin position="25"/>
        <end position="291"/>
    </location>
</feature>
<dbReference type="Proteomes" id="UP000766486">
    <property type="component" value="Unassembled WGS sequence"/>
</dbReference>
<sequence length="291" mass="31056">MQPSSKLLAAAWLASASFLRLGQAQTTTSAAASATSNSIASTTPTSTGLPDNTFEIDIIYPRNETYNATDTFPVVVALQKPHVASRLGKIRFGAYIIPYSNWDTRGGIDVGNTERWLRTYDAANFTGDPFFAVEVTDVTSWNKELGYSGRGLHALIWSILWLDQNDTACGQGNYIDGRIFFTIDDEGVNPNIMDADECPFEGSVVQVNGNETSCPGFTELERGTGNPCAIKIDSAKASSFSSQISSKASPAPAATTTDRTKDDKDNAAGTLGISIALAQAAVLVSASLLWM</sequence>
<feature type="region of interest" description="Disordered" evidence="1">
    <location>
        <begin position="241"/>
        <end position="265"/>
    </location>
</feature>
<keyword evidence="2" id="KW-0732">Signal</keyword>
<protein>
    <recommendedName>
        <fullName evidence="3">DUF7136 domain-containing protein</fullName>
    </recommendedName>
</protein>
<feature type="signal peptide" evidence="2">
    <location>
        <begin position="1"/>
        <end position="24"/>
    </location>
</feature>